<organism evidence="13 14">
    <name type="scientific">Litorivivens lipolytica</name>
    <dbReference type="NCBI Taxonomy" id="1524264"/>
    <lineage>
        <taxon>Bacteria</taxon>
        <taxon>Pseudomonadati</taxon>
        <taxon>Pseudomonadota</taxon>
        <taxon>Gammaproteobacteria</taxon>
        <taxon>Litorivivens</taxon>
    </lineage>
</organism>
<dbReference type="GO" id="GO:0000455">
    <property type="term" value="P:enzyme-directed rRNA pseudouridine synthesis"/>
    <property type="evidence" value="ECO:0007669"/>
    <property type="project" value="TreeGrafter"/>
</dbReference>
<gene>
    <name evidence="13" type="ORF">FHR99_003124</name>
</gene>
<comment type="caution">
    <text evidence="13">The sequence shown here is derived from an EMBL/GenBank/DDBJ whole genome shotgun (WGS) entry which is preliminary data.</text>
</comment>
<evidence type="ECO:0000256" key="8">
    <source>
        <dbReference type="ARBA" id="ARBA00056072"/>
    </source>
</evidence>
<keyword evidence="6 11" id="KW-0413">Isomerase</keyword>
<keyword evidence="3" id="KW-0963">Cytoplasm</keyword>
<name>A0A7W4W7K1_9GAMM</name>
<proteinExistence type="inferred from homology"/>
<dbReference type="GO" id="GO:0005737">
    <property type="term" value="C:cytoplasm"/>
    <property type="evidence" value="ECO:0007669"/>
    <property type="project" value="UniProtKB-SubCell"/>
</dbReference>
<dbReference type="EC" id="5.4.99.-" evidence="11"/>
<evidence type="ECO:0000256" key="2">
    <source>
        <dbReference type="ARBA" id="ARBA00010876"/>
    </source>
</evidence>
<dbReference type="Proteomes" id="UP000537130">
    <property type="component" value="Unassembled WGS sequence"/>
</dbReference>
<evidence type="ECO:0000256" key="9">
    <source>
        <dbReference type="PIRSR" id="PIRSR606225-1"/>
    </source>
</evidence>
<dbReference type="InterPro" id="IPR036986">
    <property type="entry name" value="S4_RNA-bd_sf"/>
</dbReference>
<dbReference type="Gene3D" id="3.30.2350.10">
    <property type="entry name" value="Pseudouridine synthase"/>
    <property type="match status" value="1"/>
</dbReference>
<dbReference type="InterPro" id="IPR050188">
    <property type="entry name" value="RluA_PseudoU_synthase"/>
</dbReference>
<dbReference type="PROSITE" id="PS01129">
    <property type="entry name" value="PSI_RLU"/>
    <property type="match status" value="1"/>
</dbReference>
<comment type="subcellular location">
    <subcellularLocation>
        <location evidence="1">Cytoplasm</location>
    </subcellularLocation>
</comment>
<protein>
    <recommendedName>
        <fullName evidence="11">Pseudouridine synthase</fullName>
        <ecNumber evidence="11">5.4.99.-</ecNumber>
    </recommendedName>
</protein>
<evidence type="ECO:0000256" key="5">
    <source>
        <dbReference type="ARBA" id="ARBA00022884"/>
    </source>
</evidence>
<dbReference type="SUPFAM" id="SSF55120">
    <property type="entry name" value="Pseudouridine synthase"/>
    <property type="match status" value="1"/>
</dbReference>
<dbReference type="InterPro" id="IPR002942">
    <property type="entry name" value="S4_RNA-bd"/>
</dbReference>
<dbReference type="CDD" id="cd00165">
    <property type="entry name" value="S4"/>
    <property type="match status" value="1"/>
</dbReference>
<evidence type="ECO:0000313" key="14">
    <source>
        <dbReference type="Proteomes" id="UP000537130"/>
    </source>
</evidence>
<dbReference type="PANTHER" id="PTHR21600:SF44">
    <property type="entry name" value="RIBOSOMAL LARGE SUBUNIT PSEUDOURIDINE SYNTHASE D"/>
    <property type="match status" value="1"/>
</dbReference>
<feature type="domain" description="RNA-binding S4" evidence="12">
    <location>
        <begin position="18"/>
        <end position="75"/>
    </location>
</feature>
<evidence type="ECO:0000256" key="1">
    <source>
        <dbReference type="ARBA" id="ARBA00004496"/>
    </source>
</evidence>
<comment type="catalytic activity">
    <reaction evidence="7">
        <text>uridine(1911/1915/1917) in 23S rRNA = pseudouridine(1911/1915/1917) in 23S rRNA</text>
        <dbReference type="Rhea" id="RHEA:42524"/>
        <dbReference type="Rhea" id="RHEA-COMP:10097"/>
        <dbReference type="Rhea" id="RHEA-COMP:10098"/>
        <dbReference type="ChEBI" id="CHEBI:65314"/>
        <dbReference type="ChEBI" id="CHEBI:65315"/>
        <dbReference type="EC" id="5.4.99.23"/>
    </reaction>
</comment>
<sequence length="319" mass="35499">MPDTIALSAVIPDELAGSRLDQAVAQLFPDYSRSRLQSWIKSGELTVNGAQLRPKDRIIGGEEIRIGAELQDEGDWQPQQIDFGLHYEDDHLLVLNKPVGLVVHPAAGHADGTLVNALIEHCPALAQLPRAGIVHRLDKDTSGLMVVAKTLEAHTSLVKQLQAREVHREYEALVYGAMTGGGKVDEPIGRHPQQRKKMAVVRAGGKEAVTHYRLIERFTHFSHVRCLLETGRTHQIRVHMAHIKHPLIGDQLYAGRLRQPKGASELLSETLRTFRRQALHARRLELVHPGTEDLVSWDSDLPADFQRLRDVLASEDGNG</sequence>
<evidence type="ECO:0000256" key="6">
    <source>
        <dbReference type="ARBA" id="ARBA00023235"/>
    </source>
</evidence>
<dbReference type="PROSITE" id="PS50889">
    <property type="entry name" value="S4"/>
    <property type="match status" value="1"/>
</dbReference>
<reference evidence="13 14" key="1">
    <citation type="submission" date="2020-08" db="EMBL/GenBank/DDBJ databases">
        <title>Genomic Encyclopedia of Type Strains, Phase III (KMG-III): the genomes of soil and plant-associated and newly described type strains.</title>
        <authorList>
            <person name="Whitman W."/>
        </authorList>
    </citation>
    <scope>NUCLEOTIDE SEQUENCE [LARGE SCALE GENOMIC DNA]</scope>
    <source>
        <strain evidence="13 14">CECT 8654</strain>
    </source>
</reference>
<evidence type="ECO:0000313" key="13">
    <source>
        <dbReference type="EMBL" id="MBB3048850.1"/>
    </source>
</evidence>
<dbReference type="NCBIfam" id="NF008385">
    <property type="entry name" value="PRK11180.1"/>
    <property type="match status" value="1"/>
</dbReference>
<evidence type="ECO:0000256" key="7">
    <source>
        <dbReference type="ARBA" id="ARBA00036882"/>
    </source>
</evidence>
<keyword evidence="5 10" id="KW-0694">RNA-binding</keyword>
<dbReference type="Gene3D" id="3.10.290.10">
    <property type="entry name" value="RNA-binding S4 domain"/>
    <property type="match status" value="1"/>
</dbReference>
<evidence type="ECO:0000259" key="12">
    <source>
        <dbReference type="SMART" id="SM00363"/>
    </source>
</evidence>
<comment type="similarity">
    <text evidence="2 11">Belongs to the pseudouridine synthase RluA family.</text>
</comment>
<dbReference type="Pfam" id="PF00849">
    <property type="entry name" value="PseudoU_synth_2"/>
    <property type="match status" value="1"/>
</dbReference>
<dbReference type="PANTHER" id="PTHR21600">
    <property type="entry name" value="MITOCHONDRIAL RNA PSEUDOURIDINE SYNTHASE"/>
    <property type="match status" value="1"/>
</dbReference>
<evidence type="ECO:0000256" key="10">
    <source>
        <dbReference type="PROSITE-ProRule" id="PRU00182"/>
    </source>
</evidence>
<evidence type="ECO:0000256" key="3">
    <source>
        <dbReference type="ARBA" id="ARBA00022490"/>
    </source>
</evidence>
<keyword evidence="4" id="KW-0698">rRNA processing</keyword>
<dbReference type="SMART" id="SM00363">
    <property type="entry name" value="S4"/>
    <property type="match status" value="1"/>
</dbReference>
<evidence type="ECO:0000256" key="11">
    <source>
        <dbReference type="RuleBase" id="RU362028"/>
    </source>
</evidence>
<dbReference type="SUPFAM" id="SSF55174">
    <property type="entry name" value="Alpha-L RNA-binding motif"/>
    <property type="match status" value="1"/>
</dbReference>
<dbReference type="GO" id="GO:0160140">
    <property type="term" value="F:23S rRNA pseudouridine(1911/1915/1917) synthase activity"/>
    <property type="evidence" value="ECO:0007669"/>
    <property type="project" value="UniProtKB-EC"/>
</dbReference>
<dbReference type="EMBL" id="JACHWY010000003">
    <property type="protein sequence ID" value="MBB3048850.1"/>
    <property type="molecule type" value="Genomic_DNA"/>
</dbReference>
<keyword evidence="14" id="KW-1185">Reference proteome</keyword>
<dbReference type="NCBIfam" id="TIGR00005">
    <property type="entry name" value="rluA_subfam"/>
    <property type="match status" value="1"/>
</dbReference>
<dbReference type="AlphaFoldDB" id="A0A7W4W7K1"/>
<dbReference type="FunFam" id="3.30.2350.10:FF:000006">
    <property type="entry name" value="Pseudouridine synthase"/>
    <property type="match status" value="1"/>
</dbReference>
<accession>A0A7W4W7K1</accession>
<feature type="active site" evidence="9">
    <location>
        <position position="138"/>
    </location>
</feature>
<dbReference type="Pfam" id="PF01479">
    <property type="entry name" value="S4"/>
    <property type="match status" value="1"/>
</dbReference>
<comment type="function">
    <text evidence="8">Responsible for synthesis of pseudouridine from uracil at positions 1911, 1915 and 1917 in 23S ribosomal RNA.</text>
</comment>
<dbReference type="GO" id="GO:0003723">
    <property type="term" value="F:RNA binding"/>
    <property type="evidence" value="ECO:0007669"/>
    <property type="project" value="UniProtKB-KW"/>
</dbReference>
<evidence type="ECO:0000256" key="4">
    <source>
        <dbReference type="ARBA" id="ARBA00022552"/>
    </source>
</evidence>
<dbReference type="CDD" id="cd02869">
    <property type="entry name" value="PseudoU_synth_RluA_like"/>
    <property type="match status" value="1"/>
</dbReference>
<dbReference type="InterPro" id="IPR006145">
    <property type="entry name" value="PsdUridine_synth_RsuA/RluA"/>
</dbReference>
<comment type="catalytic activity">
    <reaction evidence="11">
        <text>a uridine in RNA = a pseudouridine in RNA</text>
        <dbReference type="Rhea" id="RHEA:48348"/>
        <dbReference type="Rhea" id="RHEA-COMP:12068"/>
        <dbReference type="Rhea" id="RHEA-COMP:12069"/>
        <dbReference type="ChEBI" id="CHEBI:65314"/>
        <dbReference type="ChEBI" id="CHEBI:65315"/>
    </reaction>
</comment>
<dbReference type="InterPro" id="IPR020103">
    <property type="entry name" value="PsdUridine_synth_cat_dom_sf"/>
</dbReference>
<dbReference type="FunFam" id="3.10.290.10:FF:000011">
    <property type="entry name" value="Pseudouridine synthase"/>
    <property type="match status" value="1"/>
</dbReference>
<dbReference type="InterPro" id="IPR006225">
    <property type="entry name" value="PsdUridine_synth_RluC/D"/>
</dbReference>
<dbReference type="InterPro" id="IPR006224">
    <property type="entry name" value="PsdUridine_synth_RluA-like_CS"/>
</dbReference>
<dbReference type="RefSeq" id="WP_183411606.1">
    <property type="nucleotide sequence ID" value="NZ_JACHWY010000003.1"/>
</dbReference>